<dbReference type="AlphaFoldDB" id="A0A2Z4GHB9"/>
<dbReference type="Gene3D" id="3.30.70.330">
    <property type="match status" value="1"/>
</dbReference>
<proteinExistence type="predicted"/>
<dbReference type="InterPro" id="IPR012677">
    <property type="entry name" value="Nucleotide-bd_a/b_plait_sf"/>
</dbReference>
<dbReference type="KEGG" id="als:DJ013_19315"/>
<dbReference type="InterPro" id="IPR050502">
    <property type="entry name" value="Euk_RNA-bind_prot"/>
</dbReference>
<keyword evidence="5" id="KW-1185">Reference proteome</keyword>
<dbReference type="PANTHER" id="PTHR48025">
    <property type="entry name" value="OS02G0815200 PROTEIN"/>
    <property type="match status" value="1"/>
</dbReference>
<dbReference type="SMART" id="SM00360">
    <property type="entry name" value="RRM"/>
    <property type="match status" value="1"/>
</dbReference>
<dbReference type="Pfam" id="PF00076">
    <property type="entry name" value="RRM_1"/>
    <property type="match status" value="1"/>
</dbReference>
<dbReference type="Proteomes" id="UP000249873">
    <property type="component" value="Chromosome"/>
</dbReference>
<feature type="compositionally biased region" description="Basic residues" evidence="2">
    <location>
        <begin position="109"/>
        <end position="127"/>
    </location>
</feature>
<evidence type="ECO:0000256" key="1">
    <source>
        <dbReference type="ARBA" id="ARBA00022884"/>
    </source>
</evidence>
<dbReference type="RefSeq" id="WP_111373571.1">
    <property type="nucleotide sequence ID" value="NZ_CP029480.1"/>
</dbReference>
<dbReference type="PROSITE" id="PS50102">
    <property type="entry name" value="RRM"/>
    <property type="match status" value="1"/>
</dbReference>
<gene>
    <name evidence="4" type="ORF">DJ013_19315</name>
</gene>
<dbReference type="EMBL" id="CP029480">
    <property type="protein sequence ID" value="AWW00204.1"/>
    <property type="molecule type" value="Genomic_DNA"/>
</dbReference>
<feature type="region of interest" description="Disordered" evidence="2">
    <location>
        <begin position="102"/>
        <end position="127"/>
    </location>
</feature>
<dbReference type="PANTHER" id="PTHR48025:SF1">
    <property type="entry name" value="RRM DOMAIN-CONTAINING PROTEIN"/>
    <property type="match status" value="1"/>
</dbReference>
<dbReference type="SUPFAM" id="SSF54928">
    <property type="entry name" value="RNA-binding domain, RBD"/>
    <property type="match status" value="1"/>
</dbReference>
<sequence>MDIHVSNLPFKLTEEELKALFEKHGEVEVVNIIKNHKTRQNKGFGFVKMPNKAEAGTAIYKLNGFTVMDRKLKVSESATKEVPEKKAYNWKANIKKKTSVVSFDGQPKRPVKGKHKKRRGHGRGTTY</sequence>
<dbReference type="CDD" id="cd00590">
    <property type="entry name" value="RRM_SF"/>
    <property type="match status" value="1"/>
</dbReference>
<evidence type="ECO:0000256" key="2">
    <source>
        <dbReference type="SAM" id="MobiDB-lite"/>
    </source>
</evidence>
<dbReference type="InterPro" id="IPR000504">
    <property type="entry name" value="RRM_dom"/>
</dbReference>
<reference evidence="4 5" key="1">
    <citation type="submission" date="2018-05" db="EMBL/GenBank/DDBJ databases">
        <title>Complete genome sequence of Arcticibacterium luteifluviistationis SM1504T, a cytophagaceae bacterium isolated from Arctic surface seawater.</title>
        <authorList>
            <person name="Li Y."/>
            <person name="Qin Q.-L."/>
        </authorList>
    </citation>
    <scope>NUCLEOTIDE SEQUENCE [LARGE SCALE GENOMIC DNA]</scope>
    <source>
        <strain evidence="4 5">SM1504</strain>
    </source>
</reference>
<evidence type="ECO:0000313" key="4">
    <source>
        <dbReference type="EMBL" id="AWW00204.1"/>
    </source>
</evidence>
<feature type="domain" description="RRM" evidence="3">
    <location>
        <begin position="1"/>
        <end position="79"/>
    </location>
</feature>
<keyword evidence="1" id="KW-0694">RNA-binding</keyword>
<evidence type="ECO:0000313" key="5">
    <source>
        <dbReference type="Proteomes" id="UP000249873"/>
    </source>
</evidence>
<dbReference type="OrthoDB" id="9798855at2"/>
<dbReference type="InterPro" id="IPR035979">
    <property type="entry name" value="RBD_domain_sf"/>
</dbReference>
<organism evidence="4 5">
    <name type="scientific">Arcticibacterium luteifluviistationis</name>
    <dbReference type="NCBI Taxonomy" id="1784714"/>
    <lineage>
        <taxon>Bacteria</taxon>
        <taxon>Pseudomonadati</taxon>
        <taxon>Bacteroidota</taxon>
        <taxon>Cytophagia</taxon>
        <taxon>Cytophagales</taxon>
        <taxon>Leadbetterellaceae</taxon>
        <taxon>Arcticibacterium</taxon>
    </lineage>
</organism>
<evidence type="ECO:0000259" key="3">
    <source>
        <dbReference type="PROSITE" id="PS50102"/>
    </source>
</evidence>
<dbReference type="GO" id="GO:0003723">
    <property type="term" value="F:RNA binding"/>
    <property type="evidence" value="ECO:0007669"/>
    <property type="project" value="UniProtKB-KW"/>
</dbReference>
<name>A0A2Z4GHB9_9BACT</name>
<protein>
    <submittedName>
        <fullName evidence="4">RNA-binding protein</fullName>
    </submittedName>
</protein>
<accession>A0A2Z4GHB9</accession>